<proteinExistence type="predicted"/>
<dbReference type="Gene3D" id="2.40.10.120">
    <property type="match status" value="1"/>
</dbReference>
<dbReference type="PANTHER" id="PTHR43343">
    <property type="entry name" value="PEPTIDASE S12"/>
    <property type="match status" value="1"/>
</dbReference>
<dbReference type="InterPro" id="IPR051201">
    <property type="entry name" value="Chloro_Bact_Ser_Proteases"/>
</dbReference>
<reference evidence="4 5" key="1">
    <citation type="submission" date="2016-10" db="EMBL/GenBank/DDBJ databases">
        <authorList>
            <person name="de Groot N.N."/>
        </authorList>
    </citation>
    <scope>NUCLEOTIDE SEQUENCE [LARGE SCALE GENOMIC DNA]</scope>
    <source>
        <strain evidence="4 5">DSM 19981</strain>
    </source>
</reference>
<gene>
    <name evidence="4" type="ORF">SAMN02745775_101844</name>
</gene>
<dbReference type="InterPro" id="IPR036034">
    <property type="entry name" value="PDZ_sf"/>
</dbReference>
<evidence type="ECO:0000259" key="3">
    <source>
        <dbReference type="PROSITE" id="PS50106"/>
    </source>
</evidence>
<dbReference type="GO" id="GO:0004252">
    <property type="term" value="F:serine-type endopeptidase activity"/>
    <property type="evidence" value="ECO:0007669"/>
    <property type="project" value="InterPro"/>
</dbReference>
<evidence type="ECO:0000313" key="4">
    <source>
        <dbReference type="EMBL" id="SFK25500.1"/>
    </source>
</evidence>
<dbReference type="PANTHER" id="PTHR43343:SF3">
    <property type="entry name" value="PROTEASE DO-LIKE 8, CHLOROPLASTIC"/>
    <property type="match status" value="1"/>
</dbReference>
<evidence type="ECO:0000313" key="5">
    <source>
        <dbReference type="Proteomes" id="UP000199473"/>
    </source>
</evidence>
<evidence type="ECO:0000256" key="2">
    <source>
        <dbReference type="ARBA" id="ARBA00022801"/>
    </source>
</evidence>
<keyword evidence="2" id="KW-0378">Hydrolase</keyword>
<evidence type="ECO:0000256" key="1">
    <source>
        <dbReference type="ARBA" id="ARBA00022670"/>
    </source>
</evidence>
<accession>A0A1I3Y169</accession>
<dbReference type="OrthoDB" id="9758917at2"/>
<dbReference type="STRING" id="1123062.SAMN02745775_101844"/>
<keyword evidence="5" id="KW-1185">Reference proteome</keyword>
<dbReference type="Proteomes" id="UP000199473">
    <property type="component" value="Unassembled WGS sequence"/>
</dbReference>
<dbReference type="PROSITE" id="PS50106">
    <property type="entry name" value="PDZ"/>
    <property type="match status" value="1"/>
</dbReference>
<keyword evidence="1 4" id="KW-0645">Protease</keyword>
<dbReference type="EMBL" id="FOSQ01000001">
    <property type="protein sequence ID" value="SFK25500.1"/>
    <property type="molecule type" value="Genomic_DNA"/>
</dbReference>
<dbReference type="SUPFAM" id="SSF50494">
    <property type="entry name" value="Trypsin-like serine proteases"/>
    <property type="match status" value="1"/>
</dbReference>
<dbReference type="Pfam" id="PF13365">
    <property type="entry name" value="Trypsin_2"/>
    <property type="match status" value="1"/>
</dbReference>
<dbReference type="RefSeq" id="WP_092955871.1">
    <property type="nucleotide sequence ID" value="NZ_FOSQ01000001.1"/>
</dbReference>
<dbReference type="Gene3D" id="2.30.42.10">
    <property type="match status" value="1"/>
</dbReference>
<sequence>MPSSISRRALAGLALVPVVGCAVPPARAQRGALLPDFADLAERVLPAVVNIAVTSEQRGEIPQELRGTPFERYFRDRFRGRGQPVQGAGSGFIIDPSGLVVTNNHVIGNATRVVVALQNGQEYQARLVGVDDLTDLALLRVEARGALPSVPWGSSASMRVGNWVLAAGNPFGLGGSITSGIVSARGREIGAGPFDDFIQTDAPINPGNSGGPLFNTAGEVIGINTAIYSPSGTSAGIGFAVPSDLARGVIDQLRTSGRVERGWLGVSVQDVGGPEEAPRRAGAPAAAATPRGVLVAGVERGSPAARAGLRPGDQVLAINGDKVETSRALVRGIAAIPPGQTVRLSILREGRPSELPVQVGRRPAQPQG</sequence>
<dbReference type="SUPFAM" id="SSF50156">
    <property type="entry name" value="PDZ domain-like"/>
    <property type="match status" value="1"/>
</dbReference>
<dbReference type="Pfam" id="PF13180">
    <property type="entry name" value="PDZ_2"/>
    <property type="match status" value="1"/>
</dbReference>
<dbReference type="InterPro" id="IPR009003">
    <property type="entry name" value="Peptidase_S1_PA"/>
</dbReference>
<feature type="domain" description="PDZ" evidence="3">
    <location>
        <begin position="258"/>
        <end position="324"/>
    </location>
</feature>
<dbReference type="InterPro" id="IPR001478">
    <property type="entry name" value="PDZ"/>
</dbReference>
<name>A0A1I3Y169_9PROT</name>
<dbReference type="GO" id="GO:0006508">
    <property type="term" value="P:proteolysis"/>
    <property type="evidence" value="ECO:0007669"/>
    <property type="project" value="UniProtKB-KW"/>
</dbReference>
<dbReference type="AlphaFoldDB" id="A0A1I3Y169"/>
<protein>
    <submittedName>
        <fullName evidence="4">Serine protease Do</fullName>
    </submittedName>
</protein>
<dbReference type="InterPro" id="IPR001940">
    <property type="entry name" value="Peptidase_S1C"/>
</dbReference>
<organism evidence="4 5">
    <name type="scientific">Falsiroseomonas stagni DSM 19981</name>
    <dbReference type="NCBI Taxonomy" id="1123062"/>
    <lineage>
        <taxon>Bacteria</taxon>
        <taxon>Pseudomonadati</taxon>
        <taxon>Pseudomonadota</taxon>
        <taxon>Alphaproteobacteria</taxon>
        <taxon>Acetobacterales</taxon>
        <taxon>Roseomonadaceae</taxon>
        <taxon>Falsiroseomonas</taxon>
    </lineage>
</organism>
<dbReference type="PRINTS" id="PR00834">
    <property type="entry name" value="PROTEASES2C"/>
</dbReference>
<dbReference type="SMART" id="SM00228">
    <property type="entry name" value="PDZ"/>
    <property type="match status" value="1"/>
</dbReference>